<comment type="subcellular location">
    <subcellularLocation>
        <location evidence="6">Cytoplasm</location>
    </subcellularLocation>
</comment>
<organism evidence="8 9">
    <name type="scientific">Crocosphaera subtropica (strain ATCC 51142 / BH68)</name>
    <name type="common">Cyanothece sp. (strain ATCC 51142)</name>
    <dbReference type="NCBI Taxonomy" id="43989"/>
    <lineage>
        <taxon>Bacteria</taxon>
        <taxon>Bacillati</taxon>
        <taxon>Cyanobacteriota</taxon>
        <taxon>Cyanophyceae</taxon>
        <taxon>Oscillatoriophycideae</taxon>
        <taxon>Chroococcales</taxon>
        <taxon>Aphanothecaceae</taxon>
        <taxon>Crocosphaera</taxon>
        <taxon>Crocosphaera subtropica</taxon>
    </lineage>
</organism>
<feature type="binding site" evidence="6">
    <location>
        <begin position="215"/>
        <end position="219"/>
    </location>
    <ligand>
        <name>ATP</name>
        <dbReference type="ChEBI" id="CHEBI:30616"/>
    </ligand>
</feature>
<dbReference type="InterPro" id="IPR043129">
    <property type="entry name" value="ATPase_NBD"/>
</dbReference>
<dbReference type="NCBIfam" id="TIGR00016">
    <property type="entry name" value="ackA"/>
    <property type="match status" value="1"/>
</dbReference>
<dbReference type="PANTHER" id="PTHR21060">
    <property type="entry name" value="ACETATE KINASE"/>
    <property type="match status" value="1"/>
</dbReference>
<keyword evidence="3 6" id="KW-0547">Nucleotide-binding</keyword>
<dbReference type="EC" id="2.7.2.1" evidence="6"/>
<comment type="cofactor">
    <cofactor evidence="6">
        <name>Mg(2+)</name>
        <dbReference type="ChEBI" id="CHEBI:18420"/>
    </cofactor>
    <cofactor evidence="6">
        <name>Mn(2+)</name>
        <dbReference type="ChEBI" id="CHEBI:29035"/>
    </cofactor>
    <text evidence="6">Mg(2+). Can also accept Mn(2+).</text>
</comment>
<dbReference type="eggNOG" id="COG0282">
    <property type="taxonomic scope" value="Bacteria"/>
</dbReference>
<dbReference type="KEGG" id="cyt:cce_5183"/>
<keyword evidence="5 6" id="KW-0067">ATP-binding</keyword>
<dbReference type="STRING" id="43989.cce_5183"/>
<comment type="catalytic activity">
    <reaction evidence="6">
        <text>acetate + ATP = acetyl phosphate + ADP</text>
        <dbReference type="Rhea" id="RHEA:11352"/>
        <dbReference type="ChEBI" id="CHEBI:22191"/>
        <dbReference type="ChEBI" id="CHEBI:30089"/>
        <dbReference type="ChEBI" id="CHEBI:30616"/>
        <dbReference type="ChEBI" id="CHEBI:456216"/>
        <dbReference type="EC" id="2.7.2.1"/>
    </reaction>
</comment>
<feature type="binding site" evidence="6">
    <location>
        <position position="391"/>
    </location>
    <ligand>
        <name>Mg(2+)</name>
        <dbReference type="ChEBI" id="CHEBI:18420"/>
    </ligand>
</feature>
<dbReference type="Pfam" id="PF00871">
    <property type="entry name" value="Acetate_kinase"/>
    <property type="match status" value="1"/>
</dbReference>
<keyword evidence="4 6" id="KW-0418">Kinase</keyword>
<keyword evidence="6" id="KW-0963">Cytoplasm</keyword>
<feature type="site" description="Transition state stabilizer" evidence="6">
    <location>
        <position position="187"/>
    </location>
</feature>
<feature type="binding site" evidence="6">
    <location>
        <begin position="290"/>
        <end position="292"/>
    </location>
    <ligand>
        <name>ATP</name>
        <dbReference type="ChEBI" id="CHEBI:30616"/>
    </ligand>
</feature>
<feature type="binding site" evidence="6">
    <location>
        <begin position="338"/>
        <end position="342"/>
    </location>
    <ligand>
        <name>ATP</name>
        <dbReference type="ChEBI" id="CHEBI:30616"/>
    </ligand>
</feature>
<dbReference type="HOGENOM" id="CLU_020352_0_0_3"/>
<comment type="similarity">
    <text evidence="1 6 7">Belongs to the acetokinase family.</text>
</comment>
<evidence type="ECO:0000256" key="5">
    <source>
        <dbReference type="ARBA" id="ARBA00022840"/>
    </source>
</evidence>
<dbReference type="Gene3D" id="3.30.420.40">
    <property type="match status" value="2"/>
</dbReference>
<dbReference type="InterPro" id="IPR000890">
    <property type="entry name" value="Aliphatic_acid_kin_short-chain"/>
</dbReference>
<dbReference type="OrthoDB" id="9802453at2"/>
<evidence type="ECO:0000313" key="9">
    <source>
        <dbReference type="Proteomes" id="UP000001203"/>
    </source>
</evidence>
<evidence type="ECO:0000256" key="6">
    <source>
        <dbReference type="HAMAP-Rule" id="MF_00020"/>
    </source>
</evidence>
<dbReference type="SUPFAM" id="SSF53067">
    <property type="entry name" value="Actin-like ATPase domain"/>
    <property type="match status" value="2"/>
</dbReference>
<keyword evidence="9" id="KW-1185">Reference proteome</keyword>
<sequence>MINILVLNAGSSSQKSCLYCLDEKELPQETQKPIWSANIDWTATSNQGVFNVKANGIKQHLTLESNDHHQGIRQMLDTLIQGKTKVIDNFSAINLVGHRVVHGGTNYSEATLINSDVKATITELIPLAPTHNPAHLEGIEIIESILNNIPQVAVFDTAFHSQMPLENAAYPIPYQWLEKGIRRYGFHGISHQYCANRVAELMNQPLSSLKLITCHLGNGCSLAAIKNGISIDTTMGFTPLEGLMMGTRGGSIDPAILIYLMREHNFQAEELNHLLNQESGLKGISGISSDMRAICQGIKEGNQRAKLAFDMFIHRLHSCLGSMLTSLGGLDALVFTAGIGENSTIVREKACEALSFLGLELDLFKNNDSPVGVDISSSDSSIKVFVIQTQEDWAIAQSSWQLYNSLSH</sequence>
<keyword evidence="6" id="KW-0460">Magnesium</keyword>
<name>B1X318_CROS5</name>
<evidence type="ECO:0000256" key="2">
    <source>
        <dbReference type="ARBA" id="ARBA00022679"/>
    </source>
</evidence>
<dbReference type="PANTHER" id="PTHR21060:SF15">
    <property type="entry name" value="ACETATE KINASE-RELATED"/>
    <property type="match status" value="1"/>
</dbReference>
<comment type="function">
    <text evidence="6">Catalyzes the formation of acetyl phosphate from acetate and ATP. Can also catalyze the reverse reaction.</text>
</comment>
<dbReference type="GO" id="GO:0005737">
    <property type="term" value="C:cytoplasm"/>
    <property type="evidence" value="ECO:0007669"/>
    <property type="project" value="UniProtKB-SubCell"/>
</dbReference>
<feature type="binding site" evidence="6">
    <location>
        <position position="15"/>
    </location>
    <ligand>
        <name>ATP</name>
        <dbReference type="ChEBI" id="CHEBI:30616"/>
    </ligand>
</feature>
<feature type="binding site" evidence="6">
    <location>
        <position position="8"/>
    </location>
    <ligand>
        <name>Mg(2+)</name>
        <dbReference type="ChEBI" id="CHEBI:18420"/>
    </ligand>
</feature>
<dbReference type="GO" id="GO:0000287">
    <property type="term" value="F:magnesium ion binding"/>
    <property type="evidence" value="ECO:0007669"/>
    <property type="project" value="UniProtKB-UniRule"/>
</dbReference>
<feature type="binding site" evidence="6">
    <location>
        <position position="99"/>
    </location>
    <ligand>
        <name>substrate</name>
    </ligand>
</feature>
<evidence type="ECO:0000313" key="8">
    <source>
        <dbReference type="EMBL" id="ACB54529.1"/>
    </source>
</evidence>
<dbReference type="InterPro" id="IPR004372">
    <property type="entry name" value="Ac/propionate_kinase"/>
</dbReference>
<keyword evidence="6" id="KW-0479">Metal-binding</keyword>
<comment type="pathway">
    <text evidence="6">Metabolic intermediate biosynthesis; acetyl-CoA biosynthesis; acetyl-CoA from acetate: step 1/2.</text>
</comment>
<feature type="site" description="Transition state stabilizer" evidence="6">
    <location>
        <position position="248"/>
    </location>
</feature>
<dbReference type="PRINTS" id="PR00471">
    <property type="entry name" value="ACETATEKNASE"/>
</dbReference>
<evidence type="ECO:0000256" key="7">
    <source>
        <dbReference type="RuleBase" id="RU003835"/>
    </source>
</evidence>
<gene>
    <name evidence="6" type="primary">ackA</name>
    <name evidence="8" type="synonym">ackA2</name>
    <name evidence="8" type="ordered locus">cce_5183</name>
</gene>
<dbReference type="PROSITE" id="PS01076">
    <property type="entry name" value="ACETATE_KINASE_2"/>
    <property type="match status" value="1"/>
</dbReference>
<dbReference type="PROSITE" id="PS01075">
    <property type="entry name" value="ACETATE_KINASE_1"/>
    <property type="match status" value="1"/>
</dbReference>
<reference evidence="8 9" key="1">
    <citation type="journal article" date="2008" name="Proc. Natl. Acad. Sci. U.S.A.">
        <title>The genome of Cyanothece 51142, a unicellular diazotrophic cyanobacterium important in the marine nitrogen cycle.</title>
        <authorList>
            <person name="Welsh E.A."/>
            <person name="Liberton M."/>
            <person name="Stoeckel J."/>
            <person name="Loh T."/>
            <person name="Elvitigala T."/>
            <person name="Wang C."/>
            <person name="Wollam A."/>
            <person name="Fulton R.S."/>
            <person name="Clifton S.W."/>
            <person name="Jacobs J.M."/>
            <person name="Aurora R."/>
            <person name="Ghosh B.K."/>
            <person name="Sherman L.A."/>
            <person name="Smith R.D."/>
            <person name="Wilson R.K."/>
            <person name="Pakrasi H.B."/>
        </authorList>
    </citation>
    <scope>NUCLEOTIDE SEQUENCE [LARGE SCALE GENOMIC DNA]</scope>
    <source>
        <strain evidence="9">ATCC 51142 / BH68</strain>
    </source>
</reference>
<accession>B1X318</accession>
<dbReference type="Proteomes" id="UP000001203">
    <property type="component" value="Chromosome linear"/>
</dbReference>
<dbReference type="CDD" id="cd24010">
    <property type="entry name" value="ASKHA_NBD_AcK_PK"/>
    <property type="match status" value="1"/>
</dbReference>
<dbReference type="GO" id="GO:0008776">
    <property type="term" value="F:acetate kinase activity"/>
    <property type="evidence" value="ECO:0007669"/>
    <property type="project" value="UniProtKB-UniRule"/>
</dbReference>
<proteinExistence type="inferred from homology"/>
<dbReference type="UniPathway" id="UPA00340">
    <property type="reaction ID" value="UER00458"/>
</dbReference>
<evidence type="ECO:0000256" key="1">
    <source>
        <dbReference type="ARBA" id="ARBA00008748"/>
    </source>
</evidence>
<evidence type="ECO:0000256" key="3">
    <source>
        <dbReference type="ARBA" id="ARBA00022741"/>
    </source>
</evidence>
<dbReference type="GO" id="GO:0005524">
    <property type="term" value="F:ATP binding"/>
    <property type="evidence" value="ECO:0007669"/>
    <property type="project" value="UniProtKB-KW"/>
</dbReference>
<dbReference type="PIRSF" id="PIRSF000722">
    <property type="entry name" value="Acetate_prop_kin"/>
    <property type="match status" value="1"/>
</dbReference>
<dbReference type="HAMAP" id="MF_00020">
    <property type="entry name" value="Acetate_kinase"/>
    <property type="match status" value="1"/>
</dbReference>
<dbReference type="GO" id="GO:0006083">
    <property type="term" value="P:acetate metabolic process"/>
    <property type="evidence" value="ECO:0007669"/>
    <property type="project" value="TreeGrafter"/>
</dbReference>
<dbReference type="InterPro" id="IPR023865">
    <property type="entry name" value="Aliphatic_acid_kinase_CS"/>
</dbReference>
<protein>
    <recommendedName>
        <fullName evidence="6">Acetate kinase</fullName>
        <ecNumber evidence="6">2.7.2.1</ecNumber>
    </recommendedName>
    <alternativeName>
        <fullName evidence="6">Acetokinase</fullName>
    </alternativeName>
</protein>
<dbReference type="EMBL" id="CP000807">
    <property type="protein sequence ID" value="ACB54529.1"/>
    <property type="molecule type" value="Genomic_DNA"/>
</dbReference>
<evidence type="ECO:0000256" key="4">
    <source>
        <dbReference type="ARBA" id="ARBA00022777"/>
    </source>
</evidence>
<feature type="active site" description="Proton donor/acceptor" evidence="6">
    <location>
        <position position="156"/>
    </location>
</feature>
<dbReference type="GO" id="GO:0006085">
    <property type="term" value="P:acetyl-CoA biosynthetic process"/>
    <property type="evidence" value="ECO:0007669"/>
    <property type="project" value="UniProtKB-UniRule"/>
</dbReference>
<comment type="subunit">
    <text evidence="6">Homodimer.</text>
</comment>
<dbReference type="AlphaFoldDB" id="B1X318"/>
<keyword evidence="2 6" id="KW-0808">Transferase</keyword>